<evidence type="ECO:0000313" key="4">
    <source>
        <dbReference type="WBParaSite" id="SBAD_0000003801-mRNA-1"/>
    </source>
</evidence>
<evidence type="ECO:0000259" key="1">
    <source>
        <dbReference type="SMART" id="SM01280"/>
    </source>
</evidence>
<dbReference type="SMART" id="SM01280">
    <property type="entry name" value="Mcm10"/>
    <property type="match status" value="1"/>
</dbReference>
<dbReference type="PANTHER" id="PTHR13454">
    <property type="entry name" value="PROTEIN MCM10 HOMOLOG"/>
    <property type="match status" value="1"/>
</dbReference>
<dbReference type="WBParaSite" id="SBAD_0000003801-mRNA-1">
    <property type="protein sequence ID" value="SBAD_0000003801-mRNA-1"/>
    <property type="gene ID" value="SBAD_0000003801"/>
</dbReference>
<evidence type="ECO:0000313" key="3">
    <source>
        <dbReference type="Proteomes" id="UP000270296"/>
    </source>
</evidence>
<protein>
    <submittedName>
        <fullName evidence="4">Mcm10 domain-containing protein</fullName>
    </submittedName>
</protein>
<dbReference type="GO" id="GO:0003688">
    <property type="term" value="F:DNA replication origin binding"/>
    <property type="evidence" value="ECO:0007669"/>
    <property type="project" value="TreeGrafter"/>
</dbReference>
<proteinExistence type="predicted"/>
<dbReference type="Pfam" id="PF09332">
    <property type="entry name" value="Mcm10"/>
    <property type="match status" value="1"/>
</dbReference>
<dbReference type="PANTHER" id="PTHR13454:SF11">
    <property type="entry name" value="PROTEIN MCM10 HOMOLOG"/>
    <property type="match status" value="1"/>
</dbReference>
<dbReference type="Proteomes" id="UP000270296">
    <property type="component" value="Unassembled WGS sequence"/>
</dbReference>
<dbReference type="GO" id="GO:0043596">
    <property type="term" value="C:nuclear replication fork"/>
    <property type="evidence" value="ECO:0007669"/>
    <property type="project" value="TreeGrafter"/>
</dbReference>
<keyword evidence="3" id="KW-1185">Reference proteome</keyword>
<sequence>MTREQIMALLNKTSTHEAELRSVDQERELTYFKVMECKERNEKRLSEIMELKDCKVITCKKCDYTWHAQSDLCKQKGHKVTHHVATKRFFRCRECYTRFVLYQPYPTKPCSNCRSTNIVRVSMKEERKGLKTPCENMKALAVGPFKEADI</sequence>
<accession>A0A183I8T7</accession>
<reference evidence="4" key="1">
    <citation type="submission" date="2016-06" db="UniProtKB">
        <authorList>
            <consortium name="WormBaseParasite"/>
        </authorList>
    </citation>
    <scope>IDENTIFICATION</scope>
</reference>
<dbReference type="Pfam" id="PF24863">
    <property type="entry name" value="zf-CCCH_Mcm10"/>
    <property type="match status" value="1"/>
</dbReference>
<dbReference type="GO" id="GO:0006270">
    <property type="term" value="P:DNA replication initiation"/>
    <property type="evidence" value="ECO:0007669"/>
    <property type="project" value="InterPro"/>
</dbReference>
<dbReference type="InterPro" id="IPR056791">
    <property type="entry name" value="Znf_Mcm10_C"/>
</dbReference>
<organism evidence="4">
    <name type="scientific">Soboliphyme baturini</name>
    <dbReference type="NCBI Taxonomy" id="241478"/>
    <lineage>
        <taxon>Eukaryota</taxon>
        <taxon>Metazoa</taxon>
        <taxon>Ecdysozoa</taxon>
        <taxon>Nematoda</taxon>
        <taxon>Enoplea</taxon>
        <taxon>Dorylaimia</taxon>
        <taxon>Dioctophymatida</taxon>
        <taxon>Dioctophymatoidea</taxon>
        <taxon>Soboliphymatidae</taxon>
        <taxon>Soboliphyme</taxon>
    </lineage>
</organism>
<dbReference type="AlphaFoldDB" id="A0A183I8T7"/>
<dbReference type="InterPro" id="IPR040184">
    <property type="entry name" value="Mcm10"/>
</dbReference>
<reference evidence="2 3" key="2">
    <citation type="submission" date="2018-11" db="EMBL/GenBank/DDBJ databases">
        <authorList>
            <consortium name="Pathogen Informatics"/>
        </authorList>
    </citation>
    <scope>NUCLEOTIDE SEQUENCE [LARGE SCALE GENOMIC DNA]</scope>
</reference>
<evidence type="ECO:0000313" key="2">
    <source>
        <dbReference type="EMBL" id="VDO78780.1"/>
    </source>
</evidence>
<name>A0A183I8T7_9BILA</name>
<dbReference type="EMBL" id="UZAM01000030">
    <property type="protein sequence ID" value="VDO78780.1"/>
    <property type="molecule type" value="Genomic_DNA"/>
</dbReference>
<gene>
    <name evidence="2" type="ORF">SBAD_LOCUS30</name>
</gene>
<dbReference type="InterPro" id="IPR015411">
    <property type="entry name" value="Rep_factor_Mcm10_C"/>
</dbReference>
<feature type="domain" description="Replication factor Mcm10 C-terminal" evidence="1">
    <location>
        <begin position="1"/>
        <end position="148"/>
    </location>
</feature>
<dbReference type="OrthoDB" id="273123at2759"/>
<dbReference type="GO" id="GO:0003697">
    <property type="term" value="F:single-stranded DNA binding"/>
    <property type="evidence" value="ECO:0007669"/>
    <property type="project" value="InterPro"/>
</dbReference>